<proteinExistence type="predicted"/>
<feature type="region of interest" description="Disordered" evidence="1">
    <location>
        <begin position="160"/>
        <end position="180"/>
    </location>
</feature>
<protein>
    <submittedName>
        <fullName evidence="2">Uncharacterized protein</fullName>
    </submittedName>
</protein>
<evidence type="ECO:0000313" key="2">
    <source>
        <dbReference type="EMBL" id="KAJ7751889.1"/>
    </source>
</evidence>
<feature type="compositionally biased region" description="Polar residues" evidence="1">
    <location>
        <begin position="1"/>
        <end position="18"/>
    </location>
</feature>
<sequence length="329" mass="35645">MSGYTQRKVSSKGLSASPSRGKRNIESSSPRFQSRLESSLSMKWSSVRIPAMILFKNNSPEPPSTKFGVLEDDHWDLDMDWSQNNHIGSTGLSINRFTSIDRPVTGLVPKPTVRKNHEQGQIARAARGPDGQVRGTIWWSEMHLTPLLISVASVDKYRKFPQQQDSPDTQHSQSQQDGAVTCQAHILSRPRWGADVAWDGGLMTLVPAQDGIPQPRPLSPALTAINVAWNGGAPASTPAAAKACGFDDDGARPRRDSVAAAPPTSSSSGALLAPAFVTRIPGLSLGWPRTLQINILAPARLALPCPPSHQRSSWLYQSGLLLHFACWPG</sequence>
<dbReference type="AlphaFoldDB" id="A0AAD7IZS0"/>
<accession>A0AAD7IZS0</accession>
<feature type="region of interest" description="Disordered" evidence="1">
    <location>
        <begin position="1"/>
        <end position="32"/>
    </location>
</feature>
<reference evidence="2" key="1">
    <citation type="submission" date="2023-03" db="EMBL/GenBank/DDBJ databases">
        <title>Massive genome expansion in bonnet fungi (Mycena s.s.) driven by repeated elements and novel gene families across ecological guilds.</title>
        <authorList>
            <consortium name="Lawrence Berkeley National Laboratory"/>
            <person name="Harder C.B."/>
            <person name="Miyauchi S."/>
            <person name="Viragh M."/>
            <person name="Kuo A."/>
            <person name="Thoen E."/>
            <person name="Andreopoulos B."/>
            <person name="Lu D."/>
            <person name="Skrede I."/>
            <person name="Drula E."/>
            <person name="Henrissat B."/>
            <person name="Morin E."/>
            <person name="Kohler A."/>
            <person name="Barry K."/>
            <person name="LaButti K."/>
            <person name="Morin E."/>
            <person name="Salamov A."/>
            <person name="Lipzen A."/>
            <person name="Mereny Z."/>
            <person name="Hegedus B."/>
            <person name="Baldrian P."/>
            <person name="Stursova M."/>
            <person name="Weitz H."/>
            <person name="Taylor A."/>
            <person name="Grigoriev I.V."/>
            <person name="Nagy L.G."/>
            <person name="Martin F."/>
            <person name="Kauserud H."/>
        </authorList>
    </citation>
    <scope>NUCLEOTIDE SEQUENCE</scope>
    <source>
        <strain evidence="2">CBHHK188m</strain>
    </source>
</reference>
<dbReference type="Proteomes" id="UP001215280">
    <property type="component" value="Unassembled WGS sequence"/>
</dbReference>
<feature type="compositionally biased region" description="Polar residues" evidence="1">
    <location>
        <begin position="161"/>
        <end position="178"/>
    </location>
</feature>
<name>A0AAD7IZS0_9AGAR</name>
<organism evidence="2 3">
    <name type="scientific">Mycena maculata</name>
    <dbReference type="NCBI Taxonomy" id="230809"/>
    <lineage>
        <taxon>Eukaryota</taxon>
        <taxon>Fungi</taxon>
        <taxon>Dikarya</taxon>
        <taxon>Basidiomycota</taxon>
        <taxon>Agaricomycotina</taxon>
        <taxon>Agaricomycetes</taxon>
        <taxon>Agaricomycetidae</taxon>
        <taxon>Agaricales</taxon>
        <taxon>Marasmiineae</taxon>
        <taxon>Mycenaceae</taxon>
        <taxon>Mycena</taxon>
    </lineage>
</organism>
<feature type="compositionally biased region" description="Low complexity" evidence="1">
    <location>
        <begin position="258"/>
        <end position="267"/>
    </location>
</feature>
<dbReference type="EMBL" id="JARJLG010000076">
    <property type="protein sequence ID" value="KAJ7751889.1"/>
    <property type="molecule type" value="Genomic_DNA"/>
</dbReference>
<gene>
    <name evidence="2" type="ORF">DFH07DRAFT_774575</name>
</gene>
<feature type="region of interest" description="Disordered" evidence="1">
    <location>
        <begin position="240"/>
        <end position="267"/>
    </location>
</feature>
<evidence type="ECO:0000313" key="3">
    <source>
        <dbReference type="Proteomes" id="UP001215280"/>
    </source>
</evidence>
<keyword evidence="3" id="KW-1185">Reference proteome</keyword>
<evidence type="ECO:0000256" key="1">
    <source>
        <dbReference type="SAM" id="MobiDB-lite"/>
    </source>
</evidence>
<comment type="caution">
    <text evidence="2">The sequence shown here is derived from an EMBL/GenBank/DDBJ whole genome shotgun (WGS) entry which is preliminary data.</text>
</comment>